<accession>A0A5Q4ZN29</accession>
<keyword evidence="12" id="KW-1185">Reference proteome</keyword>
<evidence type="ECO:0000256" key="3">
    <source>
        <dbReference type="ARBA" id="ARBA00022519"/>
    </source>
</evidence>
<keyword evidence="5" id="KW-0677">Repeat</keyword>
<organism evidence="11 12">
    <name type="scientific">Paraburkholderia dioscoreae</name>
    <dbReference type="NCBI Taxonomy" id="2604047"/>
    <lineage>
        <taxon>Bacteria</taxon>
        <taxon>Pseudomonadati</taxon>
        <taxon>Pseudomonadota</taxon>
        <taxon>Betaproteobacteria</taxon>
        <taxon>Burkholderiales</taxon>
        <taxon>Burkholderiaceae</taxon>
        <taxon>Paraburkholderia</taxon>
    </lineage>
</organism>
<keyword evidence="8" id="KW-1278">Translocase</keyword>
<dbReference type="PROSITE" id="PS00211">
    <property type="entry name" value="ABC_TRANSPORTER_1"/>
    <property type="match status" value="1"/>
</dbReference>
<evidence type="ECO:0000256" key="9">
    <source>
        <dbReference type="ARBA" id="ARBA00023136"/>
    </source>
</evidence>
<keyword evidence="7" id="KW-0067">ATP-binding</keyword>
<proteinExistence type="predicted"/>
<dbReference type="InterPro" id="IPR003439">
    <property type="entry name" value="ABC_transporter-like_ATP-bd"/>
</dbReference>
<evidence type="ECO:0000256" key="8">
    <source>
        <dbReference type="ARBA" id="ARBA00022967"/>
    </source>
</evidence>
<dbReference type="InterPro" id="IPR027417">
    <property type="entry name" value="P-loop_NTPase"/>
</dbReference>
<dbReference type="GO" id="GO:0016887">
    <property type="term" value="F:ATP hydrolysis activity"/>
    <property type="evidence" value="ECO:0007669"/>
    <property type="project" value="InterPro"/>
</dbReference>
<dbReference type="AlphaFoldDB" id="A0A5Q4ZN29"/>
<keyword evidence="6" id="KW-0547">Nucleotide-binding</keyword>
<dbReference type="InterPro" id="IPR003593">
    <property type="entry name" value="AAA+_ATPase"/>
</dbReference>
<keyword evidence="3" id="KW-0997">Cell inner membrane</keyword>
<dbReference type="RefSeq" id="WP_007178126.1">
    <property type="nucleotide sequence ID" value="NZ_LR699554.1"/>
</dbReference>
<dbReference type="Proteomes" id="UP000325811">
    <property type="component" value="Chromosome II"/>
</dbReference>
<dbReference type="PROSITE" id="PS50893">
    <property type="entry name" value="ABC_TRANSPORTER_2"/>
    <property type="match status" value="2"/>
</dbReference>
<dbReference type="CDD" id="cd03216">
    <property type="entry name" value="ABC_Carb_Monos_I"/>
    <property type="match status" value="1"/>
</dbReference>
<dbReference type="InterPro" id="IPR050107">
    <property type="entry name" value="ABC_carbohydrate_import_ATPase"/>
</dbReference>
<feature type="domain" description="ABC transporter" evidence="10">
    <location>
        <begin position="269"/>
        <end position="510"/>
    </location>
</feature>
<protein>
    <submittedName>
        <fullName evidence="11">ABC-type sugar transport system, ATPase component</fullName>
    </submittedName>
</protein>
<dbReference type="CDD" id="cd03215">
    <property type="entry name" value="ABC_Carb_Monos_II"/>
    <property type="match status" value="1"/>
</dbReference>
<dbReference type="SUPFAM" id="SSF52540">
    <property type="entry name" value="P-loop containing nucleoside triphosphate hydrolases"/>
    <property type="match status" value="2"/>
</dbReference>
<dbReference type="SMART" id="SM00382">
    <property type="entry name" value="AAA"/>
    <property type="match status" value="1"/>
</dbReference>
<evidence type="ECO:0000256" key="2">
    <source>
        <dbReference type="ARBA" id="ARBA00022475"/>
    </source>
</evidence>
<dbReference type="EMBL" id="LR699554">
    <property type="protein sequence ID" value="VVD34083.1"/>
    <property type="molecule type" value="Genomic_DNA"/>
</dbReference>
<keyword evidence="1" id="KW-0813">Transport</keyword>
<keyword evidence="4 11" id="KW-0762">Sugar transport</keyword>
<dbReference type="InterPro" id="IPR017871">
    <property type="entry name" value="ABC_transporter-like_CS"/>
</dbReference>
<evidence type="ECO:0000259" key="10">
    <source>
        <dbReference type="PROSITE" id="PS50893"/>
    </source>
</evidence>
<sequence length="514" mass="53724">MADALATSTAASGAGAPKILDIQGIAKSYGATVAVRRVSFDIEPGEIHALLGENGAGKSTIVKVLSGIVIPDTGTLTLDGRDYAPADPMAARAAGVSTAFQELSLLPNLSVAENLMLPRQAKGKAGLVSVAQSEARAASMLSEYGLGHIHPGVYVRSLSLAEKQRIEIMRAVARQPRLLVLDEPTAALSDPTWLFDILERITAAGTGVLYISHRLSEVRRLCRRGTVLRNGESIETVSLAGIADAGIFKMMVGSAARDTQATRSTAKQTRPEAFGVTNLSGGTVADITLSVGKGEIVGVAGLEGQGQRDLFRMLAGLTPVRGGQIRIDGKTVNLSSPAEAARAGIGFVPEERKTEGVFLGLRTDSNMTLPILGRLGRFGVVNGAREKAAVDQQAGRVDLASRYLKLKIGALSGGNQQKALIGRVLMSGARHLVLFDPTRGVDVGTKAVIYDVIRDFVAQGGSALVYSTELAELIHLVDRCVVIYHGTVAGEASGPDLSEPRLVALAAGHGVSDS</sequence>
<dbReference type="GO" id="GO:0005524">
    <property type="term" value="F:ATP binding"/>
    <property type="evidence" value="ECO:0007669"/>
    <property type="project" value="UniProtKB-KW"/>
</dbReference>
<gene>
    <name evidence="11" type="ORF">PDMSB3_2799</name>
</gene>
<evidence type="ECO:0000256" key="5">
    <source>
        <dbReference type="ARBA" id="ARBA00022737"/>
    </source>
</evidence>
<keyword evidence="2" id="KW-1003">Cell membrane</keyword>
<evidence type="ECO:0000313" key="12">
    <source>
        <dbReference type="Proteomes" id="UP000325811"/>
    </source>
</evidence>
<dbReference type="PANTHER" id="PTHR43790:SF3">
    <property type="entry name" value="D-ALLOSE IMPORT ATP-BINDING PROTEIN ALSA-RELATED"/>
    <property type="match status" value="1"/>
</dbReference>
<evidence type="ECO:0000256" key="4">
    <source>
        <dbReference type="ARBA" id="ARBA00022597"/>
    </source>
</evidence>
<dbReference type="KEGG" id="pdio:PDMSB3_2799.1"/>
<feature type="domain" description="ABC transporter" evidence="10">
    <location>
        <begin position="20"/>
        <end position="255"/>
    </location>
</feature>
<evidence type="ECO:0000256" key="6">
    <source>
        <dbReference type="ARBA" id="ARBA00022741"/>
    </source>
</evidence>
<dbReference type="Gene3D" id="3.40.50.300">
    <property type="entry name" value="P-loop containing nucleotide triphosphate hydrolases"/>
    <property type="match status" value="2"/>
</dbReference>
<name>A0A5Q4ZN29_9BURK</name>
<dbReference type="Pfam" id="PF00005">
    <property type="entry name" value="ABC_tran"/>
    <property type="match status" value="2"/>
</dbReference>
<evidence type="ECO:0000313" key="11">
    <source>
        <dbReference type="EMBL" id="VVD34083.1"/>
    </source>
</evidence>
<evidence type="ECO:0000256" key="7">
    <source>
        <dbReference type="ARBA" id="ARBA00022840"/>
    </source>
</evidence>
<dbReference type="PANTHER" id="PTHR43790">
    <property type="entry name" value="CARBOHYDRATE TRANSPORT ATP-BINDING PROTEIN MG119-RELATED"/>
    <property type="match status" value="1"/>
</dbReference>
<evidence type="ECO:0000256" key="1">
    <source>
        <dbReference type="ARBA" id="ARBA00022448"/>
    </source>
</evidence>
<reference evidence="11 12" key="1">
    <citation type="submission" date="2019-08" db="EMBL/GenBank/DDBJ databases">
        <authorList>
            <person name="Herpell B J."/>
        </authorList>
    </citation>
    <scope>NUCLEOTIDE SEQUENCE [LARGE SCALE GENOMIC DNA]</scope>
    <source>
        <strain evidence="12">Msb3</strain>
    </source>
</reference>
<keyword evidence="9" id="KW-0472">Membrane</keyword>